<dbReference type="Pfam" id="PF00230">
    <property type="entry name" value="MIP"/>
    <property type="match status" value="1"/>
</dbReference>
<dbReference type="PANTHER" id="PTHR19139">
    <property type="entry name" value="AQUAPORIN TRANSPORTER"/>
    <property type="match status" value="1"/>
</dbReference>
<evidence type="ECO:0000256" key="6">
    <source>
        <dbReference type="RuleBase" id="RU000477"/>
    </source>
</evidence>
<dbReference type="GO" id="GO:0005886">
    <property type="term" value="C:plasma membrane"/>
    <property type="evidence" value="ECO:0007669"/>
    <property type="project" value="TreeGrafter"/>
</dbReference>
<evidence type="ECO:0000256" key="5">
    <source>
        <dbReference type="ARBA" id="ARBA00023136"/>
    </source>
</evidence>
<keyword evidence="3 6" id="KW-0812">Transmembrane</keyword>
<keyword evidence="9" id="KW-1185">Reference proteome</keyword>
<accession>A0A0D1Z1X3</accession>
<feature type="transmembrane region" description="Helical" evidence="7">
    <location>
        <begin position="66"/>
        <end position="84"/>
    </location>
</feature>
<feature type="transmembrane region" description="Helical" evidence="7">
    <location>
        <begin position="209"/>
        <end position="229"/>
    </location>
</feature>
<keyword evidence="4 7" id="KW-1133">Transmembrane helix</keyword>
<evidence type="ECO:0000313" key="9">
    <source>
        <dbReference type="Proteomes" id="UP000053328"/>
    </source>
</evidence>
<dbReference type="EMBL" id="KN847492">
    <property type="protein sequence ID" value="KIW21661.1"/>
    <property type="molecule type" value="Genomic_DNA"/>
</dbReference>
<dbReference type="InterPro" id="IPR034294">
    <property type="entry name" value="Aquaporin_transptr"/>
</dbReference>
<dbReference type="AlphaFoldDB" id="A0A0D1Z1X3"/>
<keyword evidence="6" id="KW-0813">Transport</keyword>
<dbReference type="PRINTS" id="PR00783">
    <property type="entry name" value="MINTRINSICP"/>
</dbReference>
<protein>
    <recommendedName>
        <fullName evidence="10">Aquaporin</fullName>
    </recommendedName>
</protein>
<organism evidence="8 9">
    <name type="scientific">Exophiala spinifera</name>
    <dbReference type="NCBI Taxonomy" id="91928"/>
    <lineage>
        <taxon>Eukaryota</taxon>
        <taxon>Fungi</taxon>
        <taxon>Dikarya</taxon>
        <taxon>Ascomycota</taxon>
        <taxon>Pezizomycotina</taxon>
        <taxon>Eurotiomycetes</taxon>
        <taxon>Chaetothyriomycetidae</taxon>
        <taxon>Chaetothyriales</taxon>
        <taxon>Herpotrichiellaceae</taxon>
        <taxon>Exophiala</taxon>
    </lineage>
</organism>
<feature type="transmembrane region" description="Helical" evidence="7">
    <location>
        <begin position="104"/>
        <end position="127"/>
    </location>
</feature>
<dbReference type="InterPro" id="IPR000425">
    <property type="entry name" value="MIP"/>
</dbReference>
<dbReference type="VEuPathDB" id="FungiDB:PV08_02241"/>
<feature type="transmembrane region" description="Helical" evidence="7">
    <location>
        <begin position="154"/>
        <end position="172"/>
    </location>
</feature>
<dbReference type="GO" id="GO:0015250">
    <property type="term" value="F:water channel activity"/>
    <property type="evidence" value="ECO:0007669"/>
    <property type="project" value="TreeGrafter"/>
</dbReference>
<comment type="subcellular location">
    <subcellularLocation>
        <location evidence="1">Membrane</location>
        <topology evidence="1">Multi-pass membrane protein</topology>
    </subcellularLocation>
</comment>
<dbReference type="Gene3D" id="1.20.1080.10">
    <property type="entry name" value="Glycerol uptake facilitator protein"/>
    <property type="match status" value="1"/>
</dbReference>
<dbReference type="HOGENOM" id="CLU_020019_5_0_1"/>
<reference evidence="8 9" key="1">
    <citation type="submission" date="2015-01" db="EMBL/GenBank/DDBJ databases">
        <title>The Genome Sequence of Exophiala spinifera CBS89968.</title>
        <authorList>
            <consortium name="The Broad Institute Genomics Platform"/>
            <person name="Cuomo C."/>
            <person name="de Hoog S."/>
            <person name="Gorbushina A."/>
            <person name="Stielow B."/>
            <person name="Teixiera M."/>
            <person name="Abouelleil A."/>
            <person name="Chapman S.B."/>
            <person name="Priest M."/>
            <person name="Young S.K."/>
            <person name="Wortman J."/>
            <person name="Nusbaum C."/>
            <person name="Birren B."/>
        </authorList>
    </citation>
    <scope>NUCLEOTIDE SEQUENCE [LARGE SCALE GENOMIC DNA]</scope>
    <source>
        <strain evidence="8 9">CBS 89968</strain>
    </source>
</reference>
<dbReference type="PANTHER" id="PTHR19139:SF199">
    <property type="entry name" value="MIP17260P"/>
    <property type="match status" value="1"/>
</dbReference>
<dbReference type="InterPro" id="IPR023271">
    <property type="entry name" value="Aquaporin-like"/>
</dbReference>
<sequence length="380" mass="40307">MSDELRPAVNVFAGRLGGNQDFILNRTDPENASLLKEIPDAAPLIPYQQLFGLKGLLRIALWKQGVIEGVGTFILVYLTAYLAMSPANAPLPSPTPSLGILGTSTFVGAIIGTIQAIMILTLAIYCFGPITGGHLNPFITIATFLVRLTSLPRALIYVTFQLTGASLAGLMLRASWGGRDFKVGGCFLINDFPPGSTAPASEKVGLGNAFAVEFTGSFILIIIVFGVAMDPRNKSLLGPTLAPFLAGLTLGLVSLSLSVAKVAYGGPSMNPARCFGVFVGTGFSGTSWHWIHWVGPVAAAVLHAMMYNLVPPWQFRGEVEEVVSQPGKTGMMPAHSPSVGGSGDPDAVRTQHQLRDGRSCFIPLSNSMTLRARKMFSDNA</sequence>
<evidence type="ECO:0000313" key="8">
    <source>
        <dbReference type="EMBL" id="KIW21661.1"/>
    </source>
</evidence>
<name>A0A0D1Z1X3_9EURO</name>
<dbReference type="OrthoDB" id="3222at2759"/>
<gene>
    <name evidence="8" type="ORF">PV08_02241</name>
</gene>
<dbReference type="Proteomes" id="UP000053328">
    <property type="component" value="Unassembled WGS sequence"/>
</dbReference>
<dbReference type="RefSeq" id="XP_016241877.1">
    <property type="nucleotide sequence ID" value="XM_016376601.1"/>
</dbReference>
<dbReference type="STRING" id="91928.A0A0D1Z1X3"/>
<comment type="similarity">
    <text evidence="2 6">Belongs to the MIP/aquaporin (TC 1.A.8) family.</text>
</comment>
<feature type="transmembrane region" description="Helical" evidence="7">
    <location>
        <begin position="241"/>
        <end position="260"/>
    </location>
</feature>
<evidence type="ECO:0008006" key="10">
    <source>
        <dbReference type="Google" id="ProtNLM"/>
    </source>
</evidence>
<dbReference type="SUPFAM" id="SSF81338">
    <property type="entry name" value="Aquaporin-like"/>
    <property type="match status" value="1"/>
</dbReference>
<keyword evidence="5 7" id="KW-0472">Membrane</keyword>
<evidence type="ECO:0000256" key="3">
    <source>
        <dbReference type="ARBA" id="ARBA00022692"/>
    </source>
</evidence>
<evidence type="ECO:0000256" key="4">
    <source>
        <dbReference type="ARBA" id="ARBA00022989"/>
    </source>
</evidence>
<dbReference type="GeneID" id="27329324"/>
<proteinExistence type="inferred from homology"/>
<evidence type="ECO:0000256" key="7">
    <source>
        <dbReference type="SAM" id="Phobius"/>
    </source>
</evidence>
<evidence type="ECO:0000256" key="1">
    <source>
        <dbReference type="ARBA" id="ARBA00004141"/>
    </source>
</evidence>
<evidence type="ECO:0000256" key="2">
    <source>
        <dbReference type="ARBA" id="ARBA00006175"/>
    </source>
</evidence>
<feature type="transmembrane region" description="Helical" evidence="7">
    <location>
        <begin position="290"/>
        <end position="310"/>
    </location>
</feature>